<dbReference type="GO" id="GO:0003964">
    <property type="term" value="F:RNA-directed DNA polymerase activity"/>
    <property type="evidence" value="ECO:0007669"/>
    <property type="project" value="UniProtKB-KW"/>
</dbReference>
<evidence type="ECO:0000256" key="1">
    <source>
        <dbReference type="SAM" id="Coils"/>
    </source>
</evidence>
<gene>
    <name evidence="2" type="ORF">ElyMa_003207600</name>
</gene>
<dbReference type="Proteomes" id="UP000762676">
    <property type="component" value="Unassembled WGS sequence"/>
</dbReference>
<organism evidence="2 3">
    <name type="scientific">Elysia marginata</name>
    <dbReference type="NCBI Taxonomy" id="1093978"/>
    <lineage>
        <taxon>Eukaryota</taxon>
        <taxon>Metazoa</taxon>
        <taxon>Spiralia</taxon>
        <taxon>Lophotrochozoa</taxon>
        <taxon>Mollusca</taxon>
        <taxon>Gastropoda</taxon>
        <taxon>Heterobranchia</taxon>
        <taxon>Euthyneura</taxon>
        <taxon>Panpulmonata</taxon>
        <taxon>Sacoglossa</taxon>
        <taxon>Placobranchoidea</taxon>
        <taxon>Plakobranchidae</taxon>
        <taxon>Elysia</taxon>
    </lineage>
</organism>
<dbReference type="AlphaFoldDB" id="A0AAV4J2F6"/>
<reference evidence="2 3" key="1">
    <citation type="journal article" date="2021" name="Elife">
        <title>Chloroplast acquisition without the gene transfer in kleptoplastic sea slugs, Plakobranchus ocellatus.</title>
        <authorList>
            <person name="Maeda T."/>
            <person name="Takahashi S."/>
            <person name="Yoshida T."/>
            <person name="Shimamura S."/>
            <person name="Takaki Y."/>
            <person name="Nagai Y."/>
            <person name="Toyoda A."/>
            <person name="Suzuki Y."/>
            <person name="Arimoto A."/>
            <person name="Ishii H."/>
            <person name="Satoh N."/>
            <person name="Nishiyama T."/>
            <person name="Hasebe M."/>
            <person name="Maruyama T."/>
            <person name="Minagawa J."/>
            <person name="Obokata J."/>
            <person name="Shigenobu S."/>
        </authorList>
    </citation>
    <scope>NUCLEOTIDE SEQUENCE [LARGE SCALE GENOMIC DNA]</scope>
</reference>
<evidence type="ECO:0000313" key="3">
    <source>
        <dbReference type="Proteomes" id="UP000762676"/>
    </source>
</evidence>
<keyword evidence="3" id="KW-1185">Reference proteome</keyword>
<feature type="coiled-coil region" evidence="1">
    <location>
        <begin position="83"/>
        <end position="110"/>
    </location>
</feature>
<comment type="caution">
    <text evidence="2">The sequence shown here is derived from an EMBL/GenBank/DDBJ whole genome shotgun (WGS) entry which is preliminary data.</text>
</comment>
<feature type="non-terminal residue" evidence="2">
    <location>
        <position position="258"/>
    </location>
</feature>
<keyword evidence="1" id="KW-0175">Coiled coil</keyword>
<keyword evidence="2" id="KW-0808">Transferase</keyword>
<proteinExistence type="predicted"/>
<evidence type="ECO:0000313" key="2">
    <source>
        <dbReference type="EMBL" id="GFS16164.1"/>
    </source>
</evidence>
<accession>A0AAV4J2F6</accession>
<protein>
    <submittedName>
        <fullName evidence="2">RNA-directed DNA polymerase from mobile element jockey-like</fullName>
    </submittedName>
</protein>
<name>A0AAV4J2F6_9GAST</name>
<dbReference type="EMBL" id="BMAT01006598">
    <property type="protein sequence ID" value="GFS16164.1"/>
    <property type="molecule type" value="Genomic_DNA"/>
</dbReference>
<sequence length="258" mass="29736">MVGLLSISVSAFKGLSDLSLRQRYSGNVRNKFQLLGELEEPEEQWHQLKTAITEAATEEIPPTERRARQRWMTNETLEMMDKRRQAKNDKDAYETLHKQIRKKCDEAKEKWFNEKCKNMDLCGKTKPHIVYKNTEEIVGRKTCSSTGCLRAKNGNIIMEKDKILERWAEYIHELFDDNRKHDYNVMKRNIAGPPIMKDEVPAAIRKMKAGKATGPDGVAVEMIEASEEYGVGNLTSLLNEIYDTEKIPTDIIFLGIHF</sequence>
<keyword evidence="2" id="KW-0695">RNA-directed DNA polymerase</keyword>
<keyword evidence="2" id="KW-0548">Nucleotidyltransferase</keyword>